<comment type="similarity">
    <text evidence="1">Belongs to the DinB family.</text>
</comment>
<evidence type="ECO:0000313" key="3">
    <source>
        <dbReference type="EMBL" id="OHX20683.1"/>
    </source>
</evidence>
<comment type="caution">
    <text evidence="3">The sequence shown here is derived from an EMBL/GenBank/DDBJ whole genome shotgun (WGS) entry which is preliminary data.</text>
</comment>
<name>A0ABX3CEY7_9NEIS</name>
<sequence>MSAQTLLLSLFRYKAWADEGLTAGLTAVGERSAHAEFRTAIRILNHAHIVDRIFAANLQLTPHAYAATDPDEAPKPDSLFKAVKKTDQWYIGYIARLDEAELAAMIEFPFSDGMPGRMSREEMLGHIIAHGGYHRGEIGRIMTQLTRSSPRDTFTGYLHETEPARRERMR</sequence>
<dbReference type="InterPro" id="IPR007837">
    <property type="entry name" value="DinB"/>
</dbReference>
<accession>A0ABX3CEY7</accession>
<organism evidence="3 4">
    <name type="scientific">Chromobacterium sphagni</name>
    <dbReference type="NCBI Taxonomy" id="1903179"/>
    <lineage>
        <taxon>Bacteria</taxon>
        <taxon>Pseudomonadati</taxon>
        <taxon>Pseudomonadota</taxon>
        <taxon>Betaproteobacteria</taxon>
        <taxon>Neisseriales</taxon>
        <taxon>Chromobacteriaceae</taxon>
        <taxon>Chromobacterium</taxon>
    </lineage>
</organism>
<gene>
    <name evidence="3" type="ORF">BI344_14770</name>
</gene>
<keyword evidence="2" id="KW-0479">Metal-binding</keyword>
<dbReference type="PANTHER" id="PTHR37302">
    <property type="entry name" value="SLR1116 PROTEIN"/>
    <property type="match status" value="1"/>
</dbReference>
<dbReference type="InterPro" id="IPR034660">
    <property type="entry name" value="DinB/YfiT-like"/>
</dbReference>
<dbReference type="PANTHER" id="PTHR37302:SF1">
    <property type="entry name" value="PROTEIN DINB"/>
    <property type="match status" value="1"/>
</dbReference>
<keyword evidence="4" id="KW-1185">Reference proteome</keyword>
<dbReference type="SUPFAM" id="SSF109854">
    <property type="entry name" value="DinB/YfiT-like putative metalloenzymes"/>
    <property type="match status" value="1"/>
</dbReference>
<dbReference type="Pfam" id="PF05163">
    <property type="entry name" value="DinB"/>
    <property type="match status" value="1"/>
</dbReference>
<protein>
    <submittedName>
        <fullName evidence="3">Damage-inducible protein DinB</fullName>
    </submittedName>
</protein>
<dbReference type="Proteomes" id="UP000180280">
    <property type="component" value="Unassembled WGS sequence"/>
</dbReference>
<evidence type="ECO:0000256" key="2">
    <source>
        <dbReference type="ARBA" id="ARBA00022723"/>
    </source>
</evidence>
<dbReference type="Gene3D" id="1.20.120.450">
    <property type="entry name" value="dinb family like domain"/>
    <property type="match status" value="1"/>
</dbReference>
<proteinExistence type="inferred from homology"/>
<evidence type="ECO:0000313" key="4">
    <source>
        <dbReference type="Proteomes" id="UP000180280"/>
    </source>
</evidence>
<reference evidence="3 4" key="1">
    <citation type="submission" date="2016-09" db="EMBL/GenBank/DDBJ databases">
        <title>Chromobacterium muskegensis sp. nov., an insecticidal bacterium isolated from Sphagnum bogs.</title>
        <authorList>
            <person name="Sparks M.E."/>
            <person name="Blackburn M.B."/>
            <person name="Gundersen-Rindal D.E."/>
            <person name="Mitchell A."/>
            <person name="Farrar R."/>
            <person name="Kuhar D."/>
        </authorList>
    </citation>
    <scope>NUCLEOTIDE SEQUENCE [LARGE SCALE GENOMIC DNA]</scope>
    <source>
        <strain evidence="3 4">14B-1</strain>
    </source>
</reference>
<evidence type="ECO:0000256" key="1">
    <source>
        <dbReference type="ARBA" id="ARBA00008635"/>
    </source>
</evidence>
<dbReference type="RefSeq" id="WP_071112403.1">
    <property type="nucleotide sequence ID" value="NZ_MKCT01000014.1"/>
</dbReference>
<dbReference type="EMBL" id="MKCT01000014">
    <property type="protein sequence ID" value="OHX20683.1"/>
    <property type="molecule type" value="Genomic_DNA"/>
</dbReference>